<dbReference type="EMBL" id="CAJNOQ010002066">
    <property type="protein sequence ID" value="CAF0936553.1"/>
    <property type="molecule type" value="Genomic_DNA"/>
</dbReference>
<protein>
    <submittedName>
        <fullName evidence="1">Uncharacterized protein</fullName>
    </submittedName>
</protein>
<dbReference type="Proteomes" id="UP000663829">
    <property type="component" value="Unassembled WGS sequence"/>
</dbReference>
<dbReference type="EMBL" id="CAJOBA010008686">
    <property type="protein sequence ID" value="CAF3834337.1"/>
    <property type="molecule type" value="Genomic_DNA"/>
</dbReference>
<proteinExistence type="predicted"/>
<dbReference type="Proteomes" id="UP000677228">
    <property type="component" value="Unassembled WGS sequence"/>
</dbReference>
<accession>A0A814C450</accession>
<evidence type="ECO:0000313" key="1">
    <source>
        <dbReference type="EMBL" id="CAF0936553.1"/>
    </source>
</evidence>
<dbReference type="EMBL" id="CAJOBC010002066">
    <property type="protein sequence ID" value="CAF3713658.1"/>
    <property type="molecule type" value="Genomic_DNA"/>
</dbReference>
<organism evidence="1 5">
    <name type="scientific">Didymodactylos carnosus</name>
    <dbReference type="NCBI Taxonomy" id="1234261"/>
    <lineage>
        <taxon>Eukaryota</taxon>
        <taxon>Metazoa</taxon>
        <taxon>Spiralia</taxon>
        <taxon>Gnathifera</taxon>
        <taxon>Rotifera</taxon>
        <taxon>Eurotatoria</taxon>
        <taxon>Bdelloidea</taxon>
        <taxon>Philodinida</taxon>
        <taxon>Philodinidae</taxon>
        <taxon>Didymodactylos</taxon>
    </lineage>
</organism>
<dbReference type="OrthoDB" id="10044346at2759"/>
<sequence>MICIILSYNHCTVEAIALKDTESSVEDKTTNNVNWNRFRRQSFEDIETVKAILSIIPLDQIGAIIGQVLAIGVQNMFDSNAGDRILNMLQEQAPTILTGLFSNLYGLAKPPAKKVDNQNVISISQSSSLTTAASSKLRNGSSVANVGYKTQMDSILLSSLFKK</sequence>
<dbReference type="AlphaFoldDB" id="A0A814C450"/>
<comment type="caution">
    <text evidence="1">The sequence shown here is derived from an EMBL/GenBank/DDBJ whole genome shotgun (WGS) entry which is preliminary data.</text>
</comment>
<dbReference type="Proteomes" id="UP000682733">
    <property type="component" value="Unassembled WGS sequence"/>
</dbReference>
<reference evidence="1" key="1">
    <citation type="submission" date="2021-02" db="EMBL/GenBank/DDBJ databases">
        <authorList>
            <person name="Nowell W R."/>
        </authorList>
    </citation>
    <scope>NUCLEOTIDE SEQUENCE</scope>
</reference>
<keyword evidence="5" id="KW-1185">Reference proteome</keyword>
<dbReference type="Proteomes" id="UP000681722">
    <property type="component" value="Unassembled WGS sequence"/>
</dbReference>
<evidence type="ECO:0000313" key="3">
    <source>
        <dbReference type="EMBL" id="CAF3713658.1"/>
    </source>
</evidence>
<dbReference type="EMBL" id="CAJNOK010008671">
    <property type="protein sequence ID" value="CAF1069827.1"/>
    <property type="molecule type" value="Genomic_DNA"/>
</dbReference>
<name>A0A814C450_9BILA</name>
<gene>
    <name evidence="1" type="ORF">GPM918_LOCUS10473</name>
    <name evidence="2" type="ORF">OVA965_LOCUS17838</name>
    <name evidence="3" type="ORF">SRO942_LOCUS10474</name>
    <name evidence="4" type="ORF">TMI583_LOCUS17849</name>
</gene>
<evidence type="ECO:0000313" key="4">
    <source>
        <dbReference type="EMBL" id="CAF3834337.1"/>
    </source>
</evidence>
<evidence type="ECO:0000313" key="2">
    <source>
        <dbReference type="EMBL" id="CAF1069827.1"/>
    </source>
</evidence>
<evidence type="ECO:0000313" key="5">
    <source>
        <dbReference type="Proteomes" id="UP000663829"/>
    </source>
</evidence>